<name>A0ACC2NJI1_9HYME</name>
<reference evidence="1" key="1">
    <citation type="submission" date="2023-04" db="EMBL/GenBank/DDBJ databases">
        <title>A chromosome-level genome assembly of the parasitoid wasp Eretmocerus hayati.</title>
        <authorList>
            <person name="Zhong Y."/>
            <person name="Liu S."/>
            <person name="Liu Y."/>
        </authorList>
    </citation>
    <scope>NUCLEOTIDE SEQUENCE</scope>
    <source>
        <strain evidence="1">ZJU_SS_LIU_2023</strain>
    </source>
</reference>
<organism evidence="1 2">
    <name type="scientific">Eretmocerus hayati</name>
    <dbReference type="NCBI Taxonomy" id="131215"/>
    <lineage>
        <taxon>Eukaryota</taxon>
        <taxon>Metazoa</taxon>
        <taxon>Ecdysozoa</taxon>
        <taxon>Arthropoda</taxon>
        <taxon>Hexapoda</taxon>
        <taxon>Insecta</taxon>
        <taxon>Pterygota</taxon>
        <taxon>Neoptera</taxon>
        <taxon>Endopterygota</taxon>
        <taxon>Hymenoptera</taxon>
        <taxon>Apocrita</taxon>
        <taxon>Proctotrupomorpha</taxon>
        <taxon>Chalcidoidea</taxon>
        <taxon>Aphelinidae</taxon>
        <taxon>Aphelininae</taxon>
        <taxon>Eretmocerus</taxon>
    </lineage>
</organism>
<comment type="caution">
    <text evidence="1">The sequence shown here is derived from an EMBL/GenBank/DDBJ whole genome shotgun (WGS) entry which is preliminary data.</text>
</comment>
<evidence type="ECO:0000313" key="2">
    <source>
        <dbReference type="Proteomes" id="UP001239111"/>
    </source>
</evidence>
<dbReference type="Proteomes" id="UP001239111">
    <property type="component" value="Chromosome 3"/>
</dbReference>
<accession>A0ACC2NJI1</accession>
<gene>
    <name evidence="1" type="ORF">QAD02_000964</name>
</gene>
<sequence length="557" mass="63607">MLTWLLCTCSSRELARCHRIFFQGNRLAILIAGRIMERRNMQHLPSLSRLRHDYREMQVLTSLIESDTSSSEQSSIASDETDPDPTLTSQSSNEQSPPEAQDQSTPMRQIQDTMSFSFSSSQSSFNDNRLEYLSSTVDTSGECNTTVSIDRPVNPLATVLKRSYTGHTDTVQNCSGGQCVERSDFDGQTDNGSRNTSDGNFLLITQEPERAFPLQYLTENPSSYEQMYHVIEDQPLSFREPNETLPMTIHDNEDTTERDNVQFMRTIKSNRVQQIYGEGIDTAQGSSSSQCASIQKAGGRIDAATTDSTCDRQHENNDCNSAPRNIDNSAYSKIKPMDRFNRYIPKEVTVLSLKGDLSAHWIVLPPHRFEDLPNEVKRITNYYTRVCNGMEWNDGWISYNKFQYDLRRLARSVDNVYTRGEPGEKFLEGVMARKIINIENYAGVNTYELQPKFMCENLCWFHIALKRVRAESYCTTRRAHLVRAWLISLSTSTLETISHHDFSDILSRLQKYHKDRKNIKIENPEGSNQVRRVSTSSSDSGSEHIYETMAEVHESTV</sequence>
<evidence type="ECO:0000313" key="1">
    <source>
        <dbReference type="EMBL" id="KAJ8669705.1"/>
    </source>
</evidence>
<protein>
    <submittedName>
        <fullName evidence="1">Uncharacterized protein</fullName>
    </submittedName>
</protein>
<proteinExistence type="predicted"/>
<keyword evidence="2" id="KW-1185">Reference proteome</keyword>
<dbReference type="EMBL" id="CM056743">
    <property type="protein sequence ID" value="KAJ8669705.1"/>
    <property type="molecule type" value="Genomic_DNA"/>
</dbReference>